<keyword evidence="3" id="KW-1185">Reference proteome</keyword>
<dbReference type="Proteomes" id="UP000233766">
    <property type="component" value="Unassembled WGS sequence"/>
</dbReference>
<evidence type="ECO:0000313" key="3">
    <source>
        <dbReference type="Proteomes" id="UP000233766"/>
    </source>
</evidence>
<dbReference type="InterPro" id="IPR002052">
    <property type="entry name" value="DNA_methylase_N6_adenine_CS"/>
</dbReference>
<organism evidence="2 3">
    <name type="scientific">Nocardia fluminea</name>
    <dbReference type="NCBI Taxonomy" id="134984"/>
    <lineage>
        <taxon>Bacteria</taxon>
        <taxon>Bacillati</taxon>
        <taxon>Actinomycetota</taxon>
        <taxon>Actinomycetes</taxon>
        <taxon>Mycobacteriales</taxon>
        <taxon>Nocardiaceae</taxon>
        <taxon>Nocardia</taxon>
    </lineage>
</organism>
<accession>A0A2N3VJ34</accession>
<gene>
    <name evidence="2" type="ORF">ATK86_6095</name>
</gene>
<evidence type="ECO:0000259" key="1">
    <source>
        <dbReference type="Pfam" id="PF05175"/>
    </source>
</evidence>
<feature type="domain" description="Methyltransferase small" evidence="1">
    <location>
        <begin position="194"/>
        <end position="311"/>
    </location>
</feature>
<reference evidence="2 3" key="1">
    <citation type="submission" date="2017-12" db="EMBL/GenBank/DDBJ databases">
        <title>Sequencing the genomes of 1000 Actinobacteria strains.</title>
        <authorList>
            <person name="Klenk H.-P."/>
        </authorList>
    </citation>
    <scope>NUCLEOTIDE SEQUENCE [LARGE SCALE GENOMIC DNA]</scope>
    <source>
        <strain evidence="2 3">DSM 44489</strain>
    </source>
</reference>
<protein>
    <submittedName>
        <fullName evidence="2">Methylase of polypeptide subunit release factors</fullName>
    </submittedName>
</protein>
<keyword evidence="2" id="KW-0808">Transferase</keyword>
<proteinExistence type="predicted"/>
<dbReference type="RefSeq" id="WP_101467312.1">
    <property type="nucleotide sequence ID" value="NZ_PJMW01000002.1"/>
</dbReference>
<dbReference type="OrthoDB" id="267914at2"/>
<dbReference type="PANTHER" id="PTHR18895">
    <property type="entry name" value="HEMK METHYLTRANSFERASE"/>
    <property type="match status" value="1"/>
</dbReference>
<dbReference type="GO" id="GO:0032259">
    <property type="term" value="P:methylation"/>
    <property type="evidence" value="ECO:0007669"/>
    <property type="project" value="UniProtKB-KW"/>
</dbReference>
<dbReference type="InterPro" id="IPR050320">
    <property type="entry name" value="N5-glutamine_MTase"/>
</dbReference>
<comment type="caution">
    <text evidence="2">The sequence shown here is derived from an EMBL/GenBank/DDBJ whole genome shotgun (WGS) entry which is preliminary data.</text>
</comment>
<dbReference type="InterPro" id="IPR007848">
    <property type="entry name" value="Small_mtfrase_dom"/>
</dbReference>
<sequence>MSTIAWTEDHSLHTARWHSENGAPAPHTVTTADDRLSADHAYRRIRAGEALLWQGDYNNGRQLLQALGRRADRKPAKKPATGDLGALYEHERIRRRTRAGILGSLLIRLGKGYELDLRRAPDVAAACEAAYGPADAERVVTFTELLGVVSAYRWQQQGVEVPALGARVYPGYGVFSPTRSEYVDLVADAPLDPEIRTAFDLGTGTGVLAALLATRGVPEIVATDINPRALRCAKDNAERLGFGRTIAVTGPALYPPGRADLVVCNPPWLPGVPTSDLERGVYDQDQSMLTEFARDLRSHLTPQGEGWLVLSDLAEILGLRPADHIPRLLDDSGLYVLGKLTTRPRHPRATDRDDPLAAARTAETTTLWRLRAR</sequence>
<name>A0A2N3VJ34_9NOCA</name>
<evidence type="ECO:0000313" key="2">
    <source>
        <dbReference type="EMBL" id="PKV81626.1"/>
    </source>
</evidence>
<dbReference type="SUPFAM" id="SSF53335">
    <property type="entry name" value="S-adenosyl-L-methionine-dependent methyltransferases"/>
    <property type="match status" value="1"/>
</dbReference>
<dbReference type="PANTHER" id="PTHR18895:SF74">
    <property type="entry name" value="MTRF1L RELEASE FACTOR GLUTAMINE METHYLTRANSFERASE"/>
    <property type="match status" value="1"/>
</dbReference>
<dbReference type="GO" id="GO:0003676">
    <property type="term" value="F:nucleic acid binding"/>
    <property type="evidence" value="ECO:0007669"/>
    <property type="project" value="InterPro"/>
</dbReference>
<keyword evidence="2" id="KW-0489">Methyltransferase</keyword>
<dbReference type="AlphaFoldDB" id="A0A2N3VJ34"/>
<dbReference type="CDD" id="cd02440">
    <property type="entry name" value="AdoMet_MTases"/>
    <property type="match status" value="1"/>
</dbReference>
<dbReference type="EMBL" id="PJMW01000002">
    <property type="protein sequence ID" value="PKV81626.1"/>
    <property type="molecule type" value="Genomic_DNA"/>
</dbReference>
<dbReference type="GO" id="GO:0036009">
    <property type="term" value="F:protein-glutamine N-methyltransferase activity"/>
    <property type="evidence" value="ECO:0007669"/>
    <property type="project" value="TreeGrafter"/>
</dbReference>
<dbReference type="Pfam" id="PF05175">
    <property type="entry name" value="MTS"/>
    <property type="match status" value="1"/>
</dbReference>
<dbReference type="Gene3D" id="3.40.50.150">
    <property type="entry name" value="Vaccinia Virus protein VP39"/>
    <property type="match status" value="1"/>
</dbReference>
<dbReference type="InterPro" id="IPR029063">
    <property type="entry name" value="SAM-dependent_MTases_sf"/>
</dbReference>
<dbReference type="PROSITE" id="PS00092">
    <property type="entry name" value="N6_MTASE"/>
    <property type="match status" value="1"/>
</dbReference>